<dbReference type="AlphaFoldDB" id="A0AAV2PKL0"/>
<reference evidence="8 9" key="1">
    <citation type="submission" date="2024-05" db="EMBL/GenBank/DDBJ databases">
        <authorList>
            <person name="Wallberg A."/>
        </authorList>
    </citation>
    <scope>NUCLEOTIDE SEQUENCE [LARGE SCALE GENOMIC DNA]</scope>
</reference>
<proteinExistence type="inferred from homology"/>
<evidence type="ECO:0000313" key="8">
    <source>
        <dbReference type="EMBL" id="CAL4060949.1"/>
    </source>
</evidence>
<keyword evidence="5 6" id="KW-0472">Membrane</keyword>
<dbReference type="EMBL" id="CAXKWB010000474">
    <property type="protein sequence ID" value="CAL4060949.1"/>
    <property type="molecule type" value="Genomic_DNA"/>
</dbReference>
<feature type="transmembrane region" description="Helical" evidence="6">
    <location>
        <begin position="196"/>
        <end position="224"/>
    </location>
</feature>
<name>A0AAV2PKL0_MEGNR</name>
<dbReference type="PANTHER" id="PTHR31548:SF1">
    <property type="entry name" value="LD47387P"/>
    <property type="match status" value="1"/>
</dbReference>
<dbReference type="Pfam" id="PF25807">
    <property type="entry name" value="Clarin-2"/>
    <property type="match status" value="1"/>
</dbReference>
<evidence type="ECO:0000256" key="2">
    <source>
        <dbReference type="ARBA" id="ARBA00005787"/>
    </source>
</evidence>
<dbReference type="GO" id="GO:0016020">
    <property type="term" value="C:membrane"/>
    <property type="evidence" value="ECO:0007669"/>
    <property type="project" value="UniProtKB-SubCell"/>
</dbReference>
<dbReference type="GO" id="GO:0007605">
    <property type="term" value="P:sensory perception of sound"/>
    <property type="evidence" value="ECO:0007669"/>
    <property type="project" value="UniProtKB-ARBA"/>
</dbReference>
<evidence type="ECO:0000256" key="6">
    <source>
        <dbReference type="SAM" id="Phobius"/>
    </source>
</evidence>
<evidence type="ECO:0000256" key="7">
    <source>
        <dbReference type="SAM" id="SignalP"/>
    </source>
</evidence>
<comment type="caution">
    <text evidence="8">The sequence shown here is derived from an EMBL/GenBank/DDBJ whole genome shotgun (WGS) entry which is preliminary data.</text>
</comment>
<protein>
    <recommendedName>
        <fullName evidence="10">Clarin-3</fullName>
    </recommendedName>
</protein>
<accession>A0AAV2PKL0</accession>
<keyword evidence="9" id="KW-1185">Reference proteome</keyword>
<evidence type="ECO:0000256" key="4">
    <source>
        <dbReference type="ARBA" id="ARBA00022989"/>
    </source>
</evidence>
<evidence type="ECO:0000256" key="1">
    <source>
        <dbReference type="ARBA" id="ARBA00004141"/>
    </source>
</evidence>
<dbReference type="Proteomes" id="UP001497623">
    <property type="component" value="Unassembled WGS sequence"/>
</dbReference>
<evidence type="ECO:0000313" key="9">
    <source>
        <dbReference type="Proteomes" id="UP001497623"/>
    </source>
</evidence>
<dbReference type="Gene3D" id="1.20.140.150">
    <property type="match status" value="1"/>
</dbReference>
<gene>
    <name evidence="8" type="ORF">MNOR_LOCUS1704</name>
</gene>
<comment type="subcellular location">
    <subcellularLocation>
        <location evidence="1">Membrane</location>
        <topology evidence="1">Multi-pass membrane protein</topology>
    </subcellularLocation>
</comment>
<feature type="transmembrane region" description="Helical" evidence="6">
    <location>
        <begin position="236"/>
        <end position="260"/>
    </location>
</feature>
<feature type="chain" id="PRO_5043584570" description="Clarin-3" evidence="7">
    <location>
        <begin position="32"/>
        <end position="330"/>
    </location>
</feature>
<sequence length="330" mass="36606">MKRDKKRRKVFIFVSFLISMVALSLYASALATPGWFEADCIKTDIEGSTCNIHMGLWDGKLEKTQFSSSSDDLKIVCVEGECMWSCGIAKKDREAQFAAVKDGRASDFDTATRCDDSSSVAKFFVKNAFSPLFSAEDILHSVGAKSLPVLEVAKSFNIEEDIRAGTDETAEPTDPTDISTVTSMVQEHPEFMDQGLWLATIVCLCFAMLWAIVGALFAVINTATTPVEWITGVGGLYVWNILAVIFNVICVSCWAAQFHLHLVSNVLLYDSDANWTTEGMEKFGYSYWLVVVAIFIHIANIIIIYTGTYEPKKKQQLEAPDTKAGNIMLY</sequence>
<organism evidence="8 9">
    <name type="scientific">Meganyctiphanes norvegica</name>
    <name type="common">Northern krill</name>
    <name type="synonym">Thysanopoda norvegica</name>
    <dbReference type="NCBI Taxonomy" id="48144"/>
    <lineage>
        <taxon>Eukaryota</taxon>
        <taxon>Metazoa</taxon>
        <taxon>Ecdysozoa</taxon>
        <taxon>Arthropoda</taxon>
        <taxon>Crustacea</taxon>
        <taxon>Multicrustacea</taxon>
        <taxon>Malacostraca</taxon>
        <taxon>Eumalacostraca</taxon>
        <taxon>Eucarida</taxon>
        <taxon>Euphausiacea</taxon>
        <taxon>Euphausiidae</taxon>
        <taxon>Meganyctiphanes</taxon>
    </lineage>
</organism>
<dbReference type="InterPro" id="IPR026748">
    <property type="entry name" value="Clarin"/>
</dbReference>
<feature type="transmembrane region" description="Helical" evidence="6">
    <location>
        <begin position="285"/>
        <end position="305"/>
    </location>
</feature>
<dbReference type="PANTHER" id="PTHR31548">
    <property type="entry name" value="CLARIN"/>
    <property type="match status" value="1"/>
</dbReference>
<evidence type="ECO:0000256" key="5">
    <source>
        <dbReference type="ARBA" id="ARBA00023136"/>
    </source>
</evidence>
<evidence type="ECO:0008006" key="10">
    <source>
        <dbReference type="Google" id="ProtNLM"/>
    </source>
</evidence>
<keyword evidence="4 6" id="KW-1133">Transmembrane helix</keyword>
<keyword evidence="7" id="KW-0732">Signal</keyword>
<comment type="similarity">
    <text evidence="2">Belongs to the clarin family.</text>
</comment>
<feature type="signal peptide" evidence="7">
    <location>
        <begin position="1"/>
        <end position="31"/>
    </location>
</feature>
<keyword evidence="3 6" id="KW-0812">Transmembrane</keyword>
<evidence type="ECO:0000256" key="3">
    <source>
        <dbReference type="ARBA" id="ARBA00022692"/>
    </source>
</evidence>